<dbReference type="Proteomes" id="UP001596113">
    <property type="component" value="Unassembled WGS sequence"/>
</dbReference>
<comment type="subcellular location">
    <subcellularLocation>
        <location evidence="2">Cell membrane</location>
        <topology evidence="2">Multi-pass membrane protein</topology>
    </subcellularLocation>
</comment>
<dbReference type="RefSeq" id="WP_378138373.1">
    <property type="nucleotide sequence ID" value="NZ_JBHSMI010000052.1"/>
</dbReference>
<evidence type="ECO:0000256" key="9">
    <source>
        <dbReference type="ARBA" id="ARBA00022777"/>
    </source>
</evidence>
<reference evidence="17" key="1">
    <citation type="journal article" date="2019" name="Int. J. Syst. Evol. Microbiol.">
        <title>The Global Catalogue of Microorganisms (GCM) 10K type strain sequencing project: providing services to taxonomists for standard genome sequencing and annotation.</title>
        <authorList>
            <consortium name="The Broad Institute Genomics Platform"/>
            <consortium name="The Broad Institute Genome Sequencing Center for Infectious Disease"/>
            <person name="Wu L."/>
            <person name="Ma J."/>
        </authorList>
    </citation>
    <scope>NUCLEOTIDE SEQUENCE [LARGE SCALE GENOMIC DNA]</scope>
    <source>
        <strain evidence="17">CGMCC 1.18575</strain>
    </source>
</reference>
<keyword evidence="5" id="KW-0597">Phosphoprotein</keyword>
<feature type="transmembrane region" description="Helical" evidence="14">
    <location>
        <begin position="9"/>
        <end position="28"/>
    </location>
</feature>
<evidence type="ECO:0000256" key="4">
    <source>
        <dbReference type="ARBA" id="ARBA00022475"/>
    </source>
</evidence>
<evidence type="ECO:0000256" key="14">
    <source>
        <dbReference type="SAM" id="Phobius"/>
    </source>
</evidence>
<sequence>MKLFMREHIPLVIIHIIQLFLVLLIYWLDGYRNVPTALYAIFLGLVVLTGYLFYRYYTHQSLYHKLVTPLETLDDSVADRSGNAPFAEAFDRLLKSQYGHYQQQLKQLEKIQSDHLAFMNQWMHQMKTPLSVIRLLMEEGDDPRSVSVLEETDRIEKGLETMLYAARLGAFERDFNVESVGLRAIVENVIHEHKRYFIGSKVYPELQVDPRLFVDSDGKWLAFLIGQVVTNAIKYSADSHQKITFSSSTTNKEAILEIKDRGIGIPPEDRKRVFQPFYTGENGRKYRESTGMGLYFVQEICNRLGHRIELESQVGQGTTVRIMFVSYLTKM</sequence>
<evidence type="ECO:0000256" key="8">
    <source>
        <dbReference type="ARBA" id="ARBA00022741"/>
    </source>
</evidence>
<dbReference type="InterPro" id="IPR004358">
    <property type="entry name" value="Sig_transdc_His_kin-like_C"/>
</dbReference>
<evidence type="ECO:0000256" key="3">
    <source>
        <dbReference type="ARBA" id="ARBA00012438"/>
    </source>
</evidence>
<dbReference type="SUPFAM" id="SSF55874">
    <property type="entry name" value="ATPase domain of HSP90 chaperone/DNA topoisomerase II/histidine kinase"/>
    <property type="match status" value="1"/>
</dbReference>
<comment type="caution">
    <text evidence="16">The sequence shown here is derived from an EMBL/GenBank/DDBJ whole genome shotgun (WGS) entry which is preliminary data.</text>
</comment>
<keyword evidence="17" id="KW-1185">Reference proteome</keyword>
<feature type="domain" description="Histidine kinase" evidence="15">
    <location>
        <begin position="121"/>
        <end position="328"/>
    </location>
</feature>
<accession>A0ABW0HYW2</accession>
<evidence type="ECO:0000256" key="7">
    <source>
        <dbReference type="ARBA" id="ARBA00022692"/>
    </source>
</evidence>
<dbReference type="PROSITE" id="PS50109">
    <property type="entry name" value="HIS_KIN"/>
    <property type="match status" value="1"/>
</dbReference>
<evidence type="ECO:0000313" key="17">
    <source>
        <dbReference type="Proteomes" id="UP001596113"/>
    </source>
</evidence>
<dbReference type="Pfam" id="PF02518">
    <property type="entry name" value="HATPase_c"/>
    <property type="match status" value="1"/>
</dbReference>
<evidence type="ECO:0000256" key="5">
    <source>
        <dbReference type="ARBA" id="ARBA00022553"/>
    </source>
</evidence>
<dbReference type="InterPro" id="IPR005467">
    <property type="entry name" value="His_kinase_dom"/>
</dbReference>
<keyword evidence="10" id="KW-0067">ATP-binding</keyword>
<dbReference type="Gene3D" id="3.30.565.10">
    <property type="entry name" value="Histidine kinase-like ATPase, C-terminal domain"/>
    <property type="match status" value="1"/>
</dbReference>
<dbReference type="EC" id="2.7.13.3" evidence="3"/>
<evidence type="ECO:0000256" key="12">
    <source>
        <dbReference type="ARBA" id="ARBA00023012"/>
    </source>
</evidence>
<dbReference type="EMBL" id="JBHSMI010000052">
    <property type="protein sequence ID" value="MFC5406304.1"/>
    <property type="molecule type" value="Genomic_DNA"/>
</dbReference>
<dbReference type="InterPro" id="IPR036890">
    <property type="entry name" value="HATPase_C_sf"/>
</dbReference>
<organism evidence="16 17">
    <name type="scientific">Cohnella soli</name>
    <dbReference type="NCBI Taxonomy" id="425005"/>
    <lineage>
        <taxon>Bacteria</taxon>
        <taxon>Bacillati</taxon>
        <taxon>Bacillota</taxon>
        <taxon>Bacilli</taxon>
        <taxon>Bacillales</taxon>
        <taxon>Paenibacillaceae</taxon>
        <taxon>Cohnella</taxon>
    </lineage>
</organism>
<feature type="transmembrane region" description="Helical" evidence="14">
    <location>
        <begin position="34"/>
        <end position="54"/>
    </location>
</feature>
<evidence type="ECO:0000256" key="11">
    <source>
        <dbReference type="ARBA" id="ARBA00022989"/>
    </source>
</evidence>
<keyword evidence="13 14" id="KW-0472">Membrane</keyword>
<keyword evidence="12" id="KW-0902">Two-component regulatory system</keyword>
<protein>
    <recommendedName>
        <fullName evidence="3">histidine kinase</fullName>
        <ecNumber evidence="3">2.7.13.3</ecNumber>
    </recommendedName>
</protein>
<keyword evidence="6" id="KW-0808">Transferase</keyword>
<proteinExistence type="predicted"/>
<evidence type="ECO:0000256" key="6">
    <source>
        <dbReference type="ARBA" id="ARBA00022679"/>
    </source>
</evidence>
<evidence type="ECO:0000256" key="1">
    <source>
        <dbReference type="ARBA" id="ARBA00000085"/>
    </source>
</evidence>
<name>A0ABW0HYW2_9BACL</name>
<keyword evidence="4" id="KW-1003">Cell membrane</keyword>
<dbReference type="SMART" id="SM00387">
    <property type="entry name" value="HATPase_c"/>
    <property type="match status" value="1"/>
</dbReference>
<keyword evidence="7 14" id="KW-0812">Transmembrane</keyword>
<evidence type="ECO:0000313" key="16">
    <source>
        <dbReference type="EMBL" id="MFC5406304.1"/>
    </source>
</evidence>
<keyword evidence="11 14" id="KW-1133">Transmembrane helix</keyword>
<dbReference type="InterPro" id="IPR003594">
    <property type="entry name" value="HATPase_dom"/>
</dbReference>
<evidence type="ECO:0000256" key="2">
    <source>
        <dbReference type="ARBA" id="ARBA00004651"/>
    </source>
</evidence>
<dbReference type="InterPro" id="IPR003661">
    <property type="entry name" value="HisK_dim/P_dom"/>
</dbReference>
<evidence type="ECO:0000256" key="13">
    <source>
        <dbReference type="ARBA" id="ARBA00023136"/>
    </source>
</evidence>
<dbReference type="PANTHER" id="PTHR45453:SF2">
    <property type="entry name" value="HISTIDINE KINASE"/>
    <property type="match status" value="1"/>
</dbReference>
<dbReference type="CDD" id="cd00082">
    <property type="entry name" value="HisKA"/>
    <property type="match status" value="1"/>
</dbReference>
<gene>
    <name evidence="16" type="ORF">ACFPOF_26500</name>
</gene>
<comment type="catalytic activity">
    <reaction evidence="1">
        <text>ATP + protein L-histidine = ADP + protein N-phospho-L-histidine.</text>
        <dbReference type="EC" id="2.7.13.3"/>
    </reaction>
</comment>
<keyword evidence="8" id="KW-0547">Nucleotide-binding</keyword>
<evidence type="ECO:0000259" key="15">
    <source>
        <dbReference type="PROSITE" id="PS50109"/>
    </source>
</evidence>
<dbReference type="PANTHER" id="PTHR45453">
    <property type="entry name" value="PHOSPHATE REGULON SENSOR PROTEIN PHOR"/>
    <property type="match status" value="1"/>
</dbReference>
<dbReference type="GO" id="GO:0016301">
    <property type="term" value="F:kinase activity"/>
    <property type="evidence" value="ECO:0007669"/>
    <property type="project" value="UniProtKB-KW"/>
</dbReference>
<keyword evidence="9 16" id="KW-0418">Kinase</keyword>
<dbReference type="InterPro" id="IPR050351">
    <property type="entry name" value="BphY/WalK/GraS-like"/>
</dbReference>
<evidence type="ECO:0000256" key="10">
    <source>
        <dbReference type="ARBA" id="ARBA00022840"/>
    </source>
</evidence>
<dbReference type="PRINTS" id="PR00344">
    <property type="entry name" value="BCTRLSENSOR"/>
</dbReference>